<keyword evidence="2 5" id="KW-0547">Nucleotide-binding</keyword>
<dbReference type="FunFam" id="3.40.50.300:FF:000692">
    <property type="entry name" value="Guanine nucleotide-binding protein subunit alpha"/>
    <property type="match status" value="1"/>
</dbReference>
<keyword evidence="8" id="KW-1185">Reference proteome</keyword>
<reference evidence="7 8" key="1">
    <citation type="submission" date="2024-01" db="EMBL/GenBank/DDBJ databases">
        <title>A draft genome for a cacao thread blight-causing isolate of Paramarasmius palmivorus.</title>
        <authorList>
            <person name="Baruah I.K."/>
            <person name="Bukari Y."/>
            <person name="Amoako-Attah I."/>
            <person name="Meinhardt L.W."/>
            <person name="Bailey B.A."/>
            <person name="Cohen S.P."/>
        </authorList>
    </citation>
    <scope>NUCLEOTIDE SEQUENCE [LARGE SCALE GENOMIC DNA]</scope>
    <source>
        <strain evidence="7 8">GH-12</strain>
    </source>
</reference>
<dbReference type="PANTHER" id="PTHR10218">
    <property type="entry name" value="GTP-BINDING PROTEIN ALPHA SUBUNIT"/>
    <property type="match status" value="1"/>
</dbReference>
<dbReference type="SUPFAM" id="SSF52540">
    <property type="entry name" value="P-loop containing nucleoside triphosphate hydrolases"/>
    <property type="match status" value="1"/>
</dbReference>
<feature type="binding site" evidence="5">
    <location>
        <begin position="259"/>
        <end position="262"/>
    </location>
    <ligand>
        <name>GTP</name>
        <dbReference type="ChEBI" id="CHEBI:37565"/>
    </ligand>
</feature>
<comment type="caution">
    <text evidence="7">The sequence shown here is derived from an EMBL/GenBank/DDBJ whole genome shotgun (WGS) entry which is preliminary data.</text>
</comment>
<dbReference type="InterPro" id="IPR001019">
    <property type="entry name" value="Gprotein_alpha_su"/>
</dbReference>
<dbReference type="PRINTS" id="PR00318">
    <property type="entry name" value="GPROTEINA"/>
</dbReference>
<dbReference type="GO" id="GO:0031683">
    <property type="term" value="F:G-protein beta/gamma-subunit complex binding"/>
    <property type="evidence" value="ECO:0007669"/>
    <property type="project" value="InterPro"/>
</dbReference>
<keyword evidence="1 6" id="KW-0479">Metal-binding</keyword>
<dbReference type="AlphaFoldDB" id="A0AAW0DEY9"/>
<organism evidence="7 8">
    <name type="scientific">Paramarasmius palmivorus</name>
    <dbReference type="NCBI Taxonomy" id="297713"/>
    <lineage>
        <taxon>Eukaryota</taxon>
        <taxon>Fungi</taxon>
        <taxon>Dikarya</taxon>
        <taxon>Basidiomycota</taxon>
        <taxon>Agaricomycotina</taxon>
        <taxon>Agaricomycetes</taxon>
        <taxon>Agaricomycetidae</taxon>
        <taxon>Agaricales</taxon>
        <taxon>Marasmiineae</taxon>
        <taxon>Marasmiaceae</taxon>
        <taxon>Paramarasmius</taxon>
    </lineage>
</organism>
<evidence type="ECO:0000256" key="3">
    <source>
        <dbReference type="ARBA" id="ARBA00023134"/>
    </source>
</evidence>
<dbReference type="InterPro" id="IPR011025">
    <property type="entry name" value="GproteinA_insert"/>
</dbReference>
<evidence type="ECO:0000313" key="7">
    <source>
        <dbReference type="EMBL" id="KAK7051279.1"/>
    </source>
</evidence>
<dbReference type="InterPro" id="IPR027417">
    <property type="entry name" value="P-loop_NTPase"/>
</dbReference>
<keyword evidence="3 5" id="KW-0342">GTP-binding</keyword>
<dbReference type="GO" id="GO:0046872">
    <property type="term" value="F:metal ion binding"/>
    <property type="evidence" value="ECO:0007669"/>
    <property type="project" value="UniProtKB-KW"/>
</dbReference>
<gene>
    <name evidence="7" type="ORF">VNI00_004779</name>
</gene>
<dbReference type="Gene3D" id="1.10.400.10">
    <property type="entry name" value="GI Alpha 1, domain 2-like"/>
    <property type="match status" value="1"/>
</dbReference>
<dbReference type="GO" id="GO:0001664">
    <property type="term" value="F:G protein-coupled receptor binding"/>
    <property type="evidence" value="ECO:0007669"/>
    <property type="project" value="TreeGrafter"/>
</dbReference>
<protein>
    <submittedName>
        <fullName evidence="7">Uncharacterized protein</fullName>
    </submittedName>
</protein>
<dbReference type="EMBL" id="JAYKXP010000013">
    <property type="protein sequence ID" value="KAK7051279.1"/>
    <property type="molecule type" value="Genomic_DNA"/>
</dbReference>
<dbReference type="SMART" id="SM00275">
    <property type="entry name" value="G_alpha"/>
    <property type="match status" value="1"/>
</dbReference>
<evidence type="ECO:0000256" key="6">
    <source>
        <dbReference type="PIRSR" id="PIRSR601019-2"/>
    </source>
</evidence>
<evidence type="ECO:0000313" key="8">
    <source>
        <dbReference type="Proteomes" id="UP001383192"/>
    </source>
</evidence>
<feature type="binding site" evidence="6">
    <location>
        <position position="78"/>
    </location>
    <ligand>
        <name>Mg(2+)</name>
        <dbReference type="ChEBI" id="CHEBI:18420"/>
    </ligand>
</feature>
<dbReference type="GO" id="GO:0005834">
    <property type="term" value="C:heterotrimeric G-protein complex"/>
    <property type="evidence" value="ECO:0007669"/>
    <property type="project" value="TreeGrafter"/>
</dbReference>
<evidence type="ECO:0000256" key="1">
    <source>
        <dbReference type="ARBA" id="ARBA00022723"/>
    </source>
</evidence>
<evidence type="ECO:0000256" key="5">
    <source>
        <dbReference type="PIRSR" id="PIRSR601019-1"/>
    </source>
</evidence>
<dbReference type="Gene3D" id="3.40.50.300">
    <property type="entry name" value="P-loop containing nucleotide triphosphate hydrolases"/>
    <property type="match status" value="2"/>
</dbReference>
<feature type="binding site" evidence="6">
    <location>
        <position position="195"/>
    </location>
    <ligand>
        <name>Mg(2+)</name>
        <dbReference type="ChEBI" id="CHEBI:18420"/>
    </ligand>
</feature>
<dbReference type="Proteomes" id="UP001383192">
    <property type="component" value="Unassembled WGS sequence"/>
</dbReference>
<dbReference type="GO" id="GO:0005737">
    <property type="term" value="C:cytoplasm"/>
    <property type="evidence" value="ECO:0007669"/>
    <property type="project" value="TreeGrafter"/>
</dbReference>
<proteinExistence type="predicted"/>
<dbReference type="GO" id="GO:0007188">
    <property type="term" value="P:adenylate cyclase-modulating G protein-coupled receptor signaling pathway"/>
    <property type="evidence" value="ECO:0007669"/>
    <property type="project" value="TreeGrafter"/>
</dbReference>
<feature type="binding site" evidence="5">
    <location>
        <begin position="74"/>
        <end position="79"/>
    </location>
    <ligand>
        <name>GTP</name>
        <dbReference type="ChEBI" id="CHEBI:37565"/>
    </ligand>
</feature>
<dbReference type="GO" id="GO:0005525">
    <property type="term" value="F:GTP binding"/>
    <property type="evidence" value="ECO:0007669"/>
    <property type="project" value="UniProtKB-KW"/>
</dbReference>
<keyword evidence="4" id="KW-0807">Transducer</keyword>
<feature type="binding site" evidence="5">
    <location>
        <begin position="214"/>
        <end position="218"/>
    </location>
    <ligand>
        <name>GTP</name>
        <dbReference type="ChEBI" id="CHEBI:37565"/>
    </ligand>
</feature>
<sequence>MVIPNSEPGGRPAQPTQQPKLNNDLWFWSLENNISFTDLQEAVKDALFYGKTYILEQNRHEAAVANLLLLGAGECGKTTMMKQLILPQRPSGLDTYYSPEAMEWEVRSSLRRVLQRHGPDPLERKPPDAFSVYGFHAIVDTFRPYMDTIRRIRQSARISDEKTDYYLDLLDNLCSRPLSPYTPSAQDIIQCYVTTTGIQKETVILADKVYCIHDFGGQRSERKKWIHGFSNASLVIFVASLSEYDQVLAEEDSVVLLLNKKDVLERKIEISPINKYFPDYVGGTDVDAACEYFKDRFKAGMRRRFGVPVYFLSSVNEDEVRGTSLFHTQLTTQTHVQAYRCISSDTSNIHAAKT</sequence>
<name>A0AAW0DEY9_9AGAR</name>
<dbReference type="Pfam" id="PF00503">
    <property type="entry name" value="G-alpha"/>
    <property type="match status" value="1"/>
</dbReference>
<keyword evidence="6" id="KW-0460">Magnesium</keyword>
<dbReference type="GO" id="GO:0003924">
    <property type="term" value="F:GTPase activity"/>
    <property type="evidence" value="ECO:0007669"/>
    <property type="project" value="InterPro"/>
</dbReference>
<dbReference type="PANTHER" id="PTHR10218:SF302">
    <property type="entry name" value="GUANINE NUCLEOTIDE-BINDING PROTEIN ALPHA-5 SUBUNIT"/>
    <property type="match status" value="1"/>
</dbReference>
<evidence type="ECO:0000256" key="2">
    <source>
        <dbReference type="ARBA" id="ARBA00022741"/>
    </source>
</evidence>
<accession>A0AAW0DEY9</accession>
<evidence type="ECO:0000256" key="4">
    <source>
        <dbReference type="ARBA" id="ARBA00023224"/>
    </source>
</evidence>
<dbReference type="PROSITE" id="PS51882">
    <property type="entry name" value="G_ALPHA"/>
    <property type="match status" value="1"/>
</dbReference>